<gene>
    <name evidence="1" type="ORF">GDO54_012953</name>
</gene>
<name>A0AAV2ZTP7_PYXAD</name>
<evidence type="ECO:0000313" key="2">
    <source>
        <dbReference type="Proteomes" id="UP001181693"/>
    </source>
</evidence>
<organism evidence="1 2">
    <name type="scientific">Pyxicephalus adspersus</name>
    <name type="common">African bullfrog</name>
    <dbReference type="NCBI Taxonomy" id="30357"/>
    <lineage>
        <taxon>Eukaryota</taxon>
        <taxon>Metazoa</taxon>
        <taxon>Chordata</taxon>
        <taxon>Craniata</taxon>
        <taxon>Vertebrata</taxon>
        <taxon>Euteleostomi</taxon>
        <taxon>Amphibia</taxon>
        <taxon>Batrachia</taxon>
        <taxon>Anura</taxon>
        <taxon>Neobatrachia</taxon>
        <taxon>Ranoidea</taxon>
        <taxon>Pyxicephalidae</taxon>
        <taxon>Pyxicephalinae</taxon>
        <taxon>Pyxicephalus</taxon>
    </lineage>
</organism>
<evidence type="ECO:0000313" key="1">
    <source>
        <dbReference type="EMBL" id="DBA21824.1"/>
    </source>
</evidence>
<comment type="caution">
    <text evidence="1">The sequence shown here is derived from an EMBL/GenBank/DDBJ whole genome shotgun (WGS) entry which is preliminary data.</text>
</comment>
<sequence>MRLHIIDTTLLLEKQNVEVTHIIIKCAHLVITLYTLLPLTIIRGIEDTSYHVDTDPRPFVGCTYIRPVCFNTECIADFTHVHVLHSLMLFS</sequence>
<proteinExistence type="predicted"/>
<dbReference type="EMBL" id="DYDO01000006">
    <property type="protein sequence ID" value="DBA21824.1"/>
    <property type="molecule type" value="Genomic_DNA"/>
</dbReference>
<dbReference type="Proteomes" id="UP001181693">
    <property type="component" value="Unassembled WGS sequence"/>
</dbReference>
<accession>A0AAV2ZTP7</accession>
<keyword evidence="2" id="KW-1185">Reference proteome</keyword>
<reference evidence="1" key="1">
    <citation type="thesis" date="2020" institute="ProQuest LLC" country="789 East Eisenhower Parkway, Ann Arbor, MI, USA">
        <title>Comparative Genomics and Chromosome Evolution.</title>
        <authorList>
            <person name="Mudd A.B."/>
        </authorList>
    </citation>
    <scope>NUCLEOTIDE SEQUENCE</scope>
    <source>
        <strain evidence="1">1538</strain>
        <tissue evidence="1">Blood</tissue>
    </source>
</reference>
<protein>
    <submittedName>
        <fullName evidence="1">Uncharacterized protein</fullName>
    </submittedName>
</protein>
<dbReference type="AlphaFoldDB" id="A0AAV2ZTP7"/>